<dbReference type="PANTHER" id="PTHR33202:SF2">
    <property type="entry name" value="FERRIC UPTAKE REGULATION PROTEIN"/>
    <property type="match status" value="1"/>
</dbReference>
<evidence type="ECO:0000256" key="3">
    <source>
        <dbReference type="ARBA" id="ARBA00011738"/>
    </source>
</evidence>
<evidence type="ECO:0000256" key="13">
    <source>
        <dbReference type="PIRSR" id="PIRSR602481-1"/>
    </source>
</evidence>
<sequence length="148" mass="16808">MPTTSLKKSGLKTTMPRLKILDLFQRTRERHLSAEDVYRQLLSEEMDVGLATIYRVLTQFEQAGILKRHHFETGKAVFELDQGDHHDHIICINCGRAVEFYDPQIEARQNAVAEANGFKLREHAMYLYAECTTPDCPNRSAASKKAGG</sequence>
<dbReference type="EMBL" id="NMRN01000015">
    <property type="protein sequence ID" value="PAS93580.1"/>
    <property type="molecule type" value="Genomic_DNA"/>
</dbReference>
<keyword evidence="8 13" id="KW-0862">Zinc</keyword>
<evidence type="ECO:0000256" key="11">
    <source>
        <dbReference type="ARBA" id="ARBA00023125"/>
    </source>
</evidence>
<keyword evidence="10 15" id="KW-0805">Transcription regulation</keyword>
<feature type="binding site" evidence="13">
    <location>
        <position position="131"/>
    </location>
    <ligand>
        <name>Zn(2+)</name>
        <dbReference type="ChEBI" id="CHEBI:29105"/>
    </ligand>
</feature>
<dbReference type="GO" id="GO:0008270">
    <property type="term" value="F:zinc ion binding"/>
    <property type="evidence" value="ECO:0007669"/>
    <property type="project" value="TreeGrafter"/>
</dbReference>
<evidence type="ECO:0000313" key="17">
    <source>
        <dbReference type="EMBL" id="PAS93580.1"/>
    </source>
</evidence>
<dbReference type="Proteomes" id="UP000623509">
    <property type="component" value="Unassembled WGS sequence"/>
</dbReference>
<comment type="subcellular location">
    <subcellularLocation>
        <location evidence="1 15">Cytoplasm</location>
    </subcellularLocation>
</comment>
<evidence type="ECO:0000256" key="2">
    <source>
        <dbReference type="ARBA" id="ARBA00007957"/>
    </source>
</evidence>
<keyword evidence="7 13" id="KW-0479">Metal-binding</keyword>
<accession>A0A272EV89</accession>
<dbReference type="Gene3D" id="3.30.1490.190">
    <property type="match status" value="1"/>
</dbReference>
<evidence type="ECO:0000256" key="7">
    <source>
        <dbReference type="ARBA" id="ARBA00022723"/>
    </source>
</evidence>
<feature type="binding site" evidence="14">
    <location>
        <position position="85"/>
    </location>
    <ligand>
        <name>Fe cation</name>
        <dbReference type="ChEBI" id="CHEBI:24875"/>
    </ligand>
</feature>
<feature type="binding site" evidence="14">
    <location>
        <position position="123"/>
    </location>
    <ligand>
        <name>Fe cation</name>
        <dbReference type="ChEBI" id="CHEBI:24875"/>
    </ligand>
</feature>
<proteinExistence type="inferred from homology"/>
<evidence type="ECO:0000256" key="10">
    <source>
        <dbReference type="ARBA" id="ARBA00023015"/>
    </source>
</evidence>
<reference evidence="17 18" key="2">
    <citation type="submission" date="2017-07" db="EMBL/GenBank/DDBJ databases">
        <title>Candidatus Dactylopiibacterium carminicum, a nitrogen-fixing symbiont of the cochineal insect Dactylopius coccus and Dactylopius opuntiae (Hemiptera: Coccoidea: Dactylopiidae).</title>
        <authorList>
            <person name="Vera A."/>
        </authorList>
    </citation>
    <scope>NUCLEOTIDE SEQUENCE [LARGE SCALE GENOMIC DNA]</scope>
    <source>
        <strain evidence="17 18">NFDCM</strain>
    </source>
</reference>
<dbReference type="CDD" id="cd07153">
    <property type="entry name" value="Fur_like"/>
    <property type="match status" value="1"/>
</dbReference>
<evidence type="ECO:0000313" key="19">
    <source>
        <dbReference type="Proteomes" id="UP000623509"/>
    </source>
</evidence>
<comment type="cofactor">
    <cofactor evidence="14">
        <name>Mn(2+)</name>
        <dbReference type="ChEBI" id="CHEBI:29035"/>
    </cofactor>
    <cofactor evidence="14">
        <name>Fe(2+)</name>
        <dbReference type="ChEBI" id="CHEBI:29033"/>
    </cofactor>
    <text evidence="14">Binds 1 Mn(2+) or Fe(2+) ion per subunit.</text>
</comment>
<dbReference type="SUPFAM" id="SSF46785">
    <property type="entry name" value="Winged helix' DNA-binding domain"/>
    <property type="match status" value="1"/>
</dbReference>
<dbReference type="Proteomes" id="UP000216107">
    <property type="component" value="Unassembled WGS sequence"/>
</dbReference>
<evidence type="ECO:0000256" key="4">
    <source>
        <dbReference type="ARBA" id="ARBA00020910"/>
    </source>
</evidence>
<dbReference type="InterPro" id="IPR043135">
    <property type="entry name" value="Fur_C"/>
</dbReference>
<evidence type="ECO:0000313" key="18">
    <source>
        <dbReference type="Proteomes" id="UP000216107"/>
    </source>
</evidence>
<feature type="binding site" evidence="14">
    <location>
        <position position="87"/>
    </location>
    <ligand>
        <name>Fe cation</name>
        <dbReference type="ChEBI" id="CHEBI:24875"/>
    </ligand>
</feature>
<keyword evidence="6 15" id="KW-0678">Repressor</keyword>
<dbReference type="RefSeq" id="WP_095524119.1">
    <property type="nucleotide sequence ID" value="NZ_MDUX01000016.1"/>
</dbReference>
<dbReference type="Pfam" id="PF01475">
    <property type="entry name" value="FUR"/>
    <property type="match status" value="1"/>
</dbReference>
<dbReference type="InterPro" id="IPR002481">
    <property type="entry name" value="FUR"/>
</dbReference>
<organism evidence="17 18">
    <name type="scientific">Candidatus Dactylopiibacterium carminicum</name>
    <dbReference type="NCBI Taxonomy" id="857335"/>
    <lineage>
        <taxon>Bacteria</taxon>
        <taxon>Pseudomonadati</taxon>
        <taxon>Pseudomonadota</taxon>
        <taxon>Betaproteobacteria</taxon>
        <taxon>Rhodocyclales</taxon>
        <taxon>Rhodocyclaceae</taxon>
        <taxon>Candidatus Dactylopiibacterium</taxon>
    </lineage>
</organism>
<dbReference type="InterPro" id="IPR036390">
    <property type="entry name" value="WH_DNA-bd_sf"/>
</dbReference>
<keyword evidence="19" id="KW-1185">Reference proteome</keyword>
<feature type="binding site" evidence="13">
    <location>
        <position position="91"/>
    </location>
    <ligand>
        <name>Zn(2+)</name>
        <dbReference type="ChEBI" id="CHEBI:29105"/>
    </ligand>
</feature>
<comment type="cofactor">
    <cofactor evidence="13">
        <name>Zn(2+)</name>
        <dbReference type="ChEBI" id="CHEBI:29105"/>
    </cofactor>
    <text evidence="13">Binds 1 zinc ion per subunit.</text>
</comment>
<dbReference type="InterPro" id="IPR036388">
    <property type="entry name" value="WH-like_DNA-bd_sf"/>
</dbReference>
<evidence type="ECO:0000256" key="9">
    <source>
        <dbReference type="ARBA" id="ARBA00023004"/>
    </source>
</evidence>
<dbReference type="GO" id="GO:1900705">
    <property type="term" value="P:negative regulation of siderophore biosynthetic process"/>
    <property type="evidence" value="ECO:0007669"/>
    <property type="project" value="TreeGrafter"/>
</dbReference>
<evidence type="ECO:0000256" key="8">
    <source>
        <dbReference type="ARBA" id="ARBA00022833"/>
    </source>
</evidence>
<feature type="binding site" evidence="14">
    <location>
        <position position="106"/>
    </location>
    <ligand>
        <name>Fe cation</name>
        <dbReference type="ChEBI" id="CHEBI:24875"/>
    </ligand>
</feature>
<evidence type="ECO:0000256" key="12">
    <source>
        <dbReference type="ARBA" id="ARBA00023163"/>
    </source>
</evidence>
<evidence type="ECO:0000256" key="14">
    <source>
        <dbReference type="PIRSR" id="PIRSR602481-2"/>
    </source>
</evidence>
<keyword evidence="11 15" id="KW-0238">DNA-binding</keyword>
<name>A0A272EV89_9RHOO</name>
<reference evidence="16 19" key="1">
    <citation type="submission" date="2016-08" db="EMBL/GenBank/DDBJ databases">
        <title>Candidatus Dactylopiibacterium carminicum genome sequence.</title>
        <authorList>
            <person name="Ramirez-Puebla S.T."/>
            <person name="Ormeno-Orrillo E."/>
            <person name="Vera-Ponce De Leon A."/>
            <person name="Luis L."/>
            <person name="Sanchez-Flores A."/>
            <person name="Monica R."/>
            <person name="Martinez-Romero E."/>
        </authorList>
    </citation>
    <scope>NUCLEOTIDE SEQUENCE [LARGE SCALE GENOMIC DNA]</scope>
    <source>
        <strain evidence="16">END1</strain>
    </source>
</reference>
<dbReference type="PANTHER" id="PTHR33202">
    <property type="entry name" value="ZINC UPTAKE REGULATION PROTEIN"/>
    <property type="match status" value="1"/>
</dbReference>
<evidence type="ECO:0000256" key="6">
    <source>
        <dbReference type="ARBA" id="ARBA00022491"/>
    </source>
</evidence>
<comment type="similarity">
    <text evidence="2 15">Belongs to the Fur family.</text>
</comment>
<gene>
    <name evidence="15" type="primary">fur</name>
    <name evidence="16" type="ORF">BGI27_06605</name>
    <name evidence="17" type="ORF">CGU29_07220</name>
</gene>
<dbReference type="FunFam" id="3.30.1490.190:FF:000001">
    <property type="entry name" value="Ferric uptake regulation protein"/>
    <property type="match status" value="1"/>
</dbReference>
<dbReference type="AlphaFoldDB" id="A0A272EV89"/>
<comment type="caution">
    <text evidence="17">The sequence shown here is derived from an EMBL/GenBank/DDBJ whole genome shotgun (WGS) entry which is preliminary data.</text>
</comment>
<feature type="binding site" evidence="13">
    <location>
        <position position="136"/>
    </location>
    <ligand>
        <name>Zn(2+)</name>
        <dbReference type="ChEBI" id="CHEBI:29105"/>
    </ligand>
</feature>
<dbReference type="EMBL" id="MDUX01000016">
    <property type="protein sequence ID" value="KAF7599642.1"/>
    <property type="molecule type" value="Genomic_DNA"/>
</dbReference>
<dbReference type="GO" id="GO:0005829">
    <property type="term" value="C:cytosol"/>
    <property type="evidence" value="ECO:0007669"/>
    <property type="project" value="TreeGrafter"/>
</dbReference>
<dbReference type="Gene3D" id="1.10.10.10">
    <property type="entry name" value="Winged helix-like DNA-binding domain superfamily/Winged helix DNA-binding domain"/>
    <property type="match status" value="1"/>
</dbReference>
<comment type="subunit">
    <text evidence="3 15">Homodimer.</text>
</comment>
<evidence type="ECO:0000313" key="16">
    <source>
        <dbReference type="EMBL" id="KAF7599642.1"/>
    </source>
</evidence>
<keyword evidence="5 15" id="KW-0963">Cytoplasm</keyword>
<dbReference type="FunFam" id="1.10.10.10:FF:000007">
    <property type="entry name" value="Ferric uptake regulation protein"/>
    <property type="match status" value="1"/>
</dbReference>
<dbReference type="GO" id="GO:0032993">
    <property type="term" value="C:protein-DNA complex"/>
    <property type="evidence" value="ECO:0007669"/>
    <property type="project" value="UniProtKB-ARBA"/>
</dbReference>
<feature type="binding site" evidence="13">
    <location>
        <position position="94"/>
    </location>
    <ligand>
        <name>Zn(2+)</name>
        <dbReference type="ChEBI" id="CHEBI:29105"/>
    </ligand>
</feature>
<dbReference type="OrthoDB" id="8659436at2"/>
<keyword evidence="9 14" id="KW-0408">Iron</keyword>
<evidence type="ECO:0000256" key="1">
    <source>
        <dbReference type="ARBA" id="ARBA00004496"/>
    </source>
</evidence>
<evidence type="ECO:0000256" key="15">
    <source>
        <dbReference type="RuleBase" id="RU364037"/>
    </source>
</evidence>
<dbReference type="GO" id="GO:0000976">
    <property type="term" value="F:transcription cis-regulatory region binding"/>
    <property type="evidence" value="ECO:0007669"/>
    <property type="project" value="TreeGrafter"/>
</dbReference>
<protein>
    <recommendedName>
        <fullName evidence="4 15">Ferric uptake regulation protein</fullName>
    </recommendedName>
</protein>
<dbReference type="GO" id="GO:0001216">
    <property type="term" value="F:DNA-binding transcription activator activity"/>
    <property type="evidence" value="ECO:0007669"/>
    <property type="project" value="UniProtKB-ARBA"/>
</dbReference>
<keyword evidence="12 15" id="KW-0804">Transcription</keyword>
<dbReference type="NCBIfam" id="NF006999">
    <property type="entry name" value="PRK09462.1"/>
    <property type="match status" value="1"/>
</dbReference>
<evidence type="ECO:0000256" key="5">
    <source>
        <dbReference type="ARBA" id="ARBA00022490"/>
    </source>
</evidence>
<dbReference type="GO" id="GO:0045892">
    <property type="term" value="P:negative regulation of DNA-templated transcription"/>
    <property type="evidence" value="ECO:0007669"/>
    <property type="project" value="TreeGrafter"/>
</dbReference>